<name>U5CYU2_AMBTC</name>
<dbReference type="Gramene" id="ERN15344">
    <property type="protein sequence ID" value="ERN15344"/>
    <property type="gene ID" value="AMTR_s00036p00137650"/>
</dbReference>
<protein>
    <submittedName>
        <fullName evidence="1">Uncharacterized protein</fullName>
    </submittedName>
</protein>
<proteinExistence type="predicted"/>
<dbReference type="Proteomes" id="UP000017836">
    <property type="component" value="Unassembled WGS sequence"/>
</dbReference>
<evidence type="ECO:0000313" key="1">
    <source>
        <dbReference type="EMBL" id="ERN15344.1"/>
    </source>
</evidence>
<dbReference type="EMBL" id="KI392503">
    <property type="protein sequence ID" value="ERN15344.1"/>
    <property type="molecule type" value="Genomic_DNA"/>
</dbReference>
<reference evidence="2" key="1">
    <citation type="journal article" date="2013" name="Science">
        <title>The Amborella genome and the evolution of flowering plants.</title>
        <authorList>
            <consortium name="Amborella Genome Project"/>
        </authorList>
    </citation>
    <scope>NUCLEOTIDE SEQUENCE [LARGE SCALE GENOMIC DNA]</scope>
</reference>
<accession>U5CYU2</accession>
<organism evidence="1 2">
    <name type="scientific">Amborella trichopoda</name>
    <dbReference type="NCBI Taxonomy" id="13333"/>
    <lineage>
        <taxon>Eukaryota</taxon>
        <taxon>Viridiplantae</taxon>
        <taxon>Streptophyta</taxon>
        <taxon>Embryophyta</taxon>
        <taxon>Tracheophyta</taxon>
        <taxon>Spermatophyta</taxon>
        <taxon>Magnoliopsida</taxon>
        <taxon>Amborellales</taxon>
        <taxon>Amborellaceae</taxon>
        <taxon>Amborella</taxon>
    </lineage>
</organism>
<keyword evidence="2" id="KW-1185">Reference proteome</keyword>
<dbReference type="HOGENOM" id="CLU_2545649_0_0_1"/>
<gene>
    <name evidence="1" type="ORF">AMTR_s00036p00137650</name>
</gene>
<evidence type="ECO:0000313" key="2">
    <source>
        <dbReference type="Proteomes" id="UP000017836"/>
    </source>
</evidence>
<sequence length="83" mass="9154">MANFHAGTWTIHLETNGSKPYSLMGIFYGGHRIIKECVGSMYLPLQESIFLLIPYPFKVRHSSSEITVVTGQGALSRAQPSSP</sequence>
<dbReference type="AlphaFoldDB" id="U5CYU2"/>